<feature type="domain" description="Dynein heavy chain linker" evidence="11">
    <location>
        <begin position="945"/>
        <end position="1352"/>
    </location>
</feature>
<evidence type="ECO:0000256" key="2">
    <source>
        <dbReference type="ARBA" id="ARBA00022490"/>
    </source>
</evidence>
<evidence type="ECO:0000313" key="15">
    <source>
        <dbReference type="Proteomes" id="UP001642484"/>
    </source>
</evidence>
<feature type="domain" description="Dynein heavy chain AAA module D4" evidence="13">
    <location>
        <begin position="2209"/>
        <end position="2327"/>
    </location>
</feature>
<protein>
    <submittedName>
        <fullName evidence="14">Uncharacterized protein</fullName>
    </submittedName>
</protein>
<dbReference type="InterPro" id="IPR013602">
    <property type="entry name" value="Dynein_heavy_linker"/>
</dbReference>
<dbReference type="Gene3D" id="3.40.50.300">
    <property type="entry name" value="P-loop containing nucleotide triphosphate hydrolases"/>
    <property type="match status" value="4"/>
</dbReference>
<dbReference type="Gene3D" id="3.20.180.20">
    <property type="entry name" value="Dynein heavy chain, N-terminal domain 2"/>
    <property type="match status" value="1"/>
</dbReference>
<keyword evidence="4" id="KW-0547">Nucleotide-binding</keyword>
<keyword evidence="5" id="KW-0067">ATP-binding</keyword>
<name>A0ABP0HWM6_9DINO</name>
<dbReference type="Pfam" id="PF12775">
    <property type="entry name" value="AAA_7"/>
    <property type="match status" value="1"/>
</dbReference>
<evidence type="ECO:0000256" key="7">
    <source>
        <dbReference type="ARBA" id="ARBA00023054"/>
    </source>
</evidence>
<dbReference type="InterPro" id="IPR035699">
    <property type="entry name" value="AAA_6"/>
</dbReference>
<dbReference type="Gene3D" id="1.20.140.100">
    <property type="entry name" value="Dynein heavy chain, N-terminal domain 2"/>
    <property type="match status" value="1"/>
</dbReference>
<dbReference type="PANTHER" id="PTHR45703">
    <property type="entry name" value="DYNEIN HEAVY CHAIN"/>
    <property type="match status" value="1"/>
</dbReference>
<comment type="caution">
    <text evidence="14">The sequence shown here is derived from an EMBL/GenBank/DDBJ whole genome shotgun (WGS) entry which is preliminary data.</text>
</comment>
<dbReference type="InterPro" id="IPR043157">
    <property type="entry name" value="Dynein_AAA1S"/>
</dbReference>
<dbReference type="InterPro" id="IPR042222">
    <property type="entry name" value="Dynein_2_N"/>
</dbReference>
<dbReference type="Gene3D" id="1.20.920.30">
    <property type="match status" value="1"/>
</dbReference>
<evidence type="ECO:0000313" key="14">
    <source>
        <dbReference type="EMBL" id="CAK8993305.1"/>
    </source>
</evidence>
<dbReference type="Pfam" id="PF08393">
    <property type="entry name" value="DHC_N2"/>
    <property type="match status" value="1"/>
</dbReference>
<dbReference type="Gene3D" id="1.20.58.1120">
    <property type="match status" value="1"/>
</dbReference>
<evidence type="ECO:0000259" key="12">
    <source>
        <dbReference type="Pfam" id="PF12774"/>
    </source>
</evidence>
<feature type="region of interest" description="Disordered" evidence="10">
    <location>
        <begin position="569"/>
        <end position="598"/>
    </location>
</feature>
<dbReference type="SUPFAM" id="SSF52540">
    <property type="entry name" value="P-loop containing nucleoside triphosphate hydrolases"/>
    <property type="match status" value="3"/>
</dbReference>
<evidence type="ECO:0000256" key="1">
    <source>
        <dbReference type="ARBA" id="ARBA00004245"/>
    </source>
</evidence>
<dbReference type="EMBL" id="CAXAMN010001225">
    <property type="protein sequence ID" value="CAK8993305.1"/>
    <property type="molecule type" value="Genomic_DNA"/>
</dbReference>
<evidence type="ECO:0000256" key="6">
    <source>
        <dbReference type="ARBA" id="ARBA00023017"/>
    </source>
</evidence>
<evidence type="ECO:0000259" key="13">
    <source>
        <dbReference type="Pfam" id="PF12780"/>
    </source>
</evidence>
<keyword evidence="15" id="KW-1185">Reference proteome</keyword>
<dbReference type="Proteomes" id="UP001642484">
    <property type="component" value="Unassembled WGS sequence"/>
</dbReference>
<evidence type="ECO:0000256" key="9">
    <source>
        <dbReference type="ARBA" id="ARBA00023212"/>
    </source>
</evidence>
<organism evidence="14 15">
    <name type="scientific">Durusdinium trenchii</name>
    <dbReference type="NCBI Taxonomy" id="1381693"/>
    <lineage>
        <taxon>Eukaryota</taxon>
        <taxon>Sar</taxon>
        <taxon>Alveolata</taxon>
        <taxon>Dinophyceae</taxon>
        <taxon>Suessiales</taxon>
        <taxon>Symbiodiniaceae</taxon>
        <taxon>Durusdinium</taxon>
    </lineage>
</organism>
<keyword evidence="2" id="KW-0963">Cytoplasm</keyword>
<keyword evidence="6" id="KW-0243">Dynein</keyword>
<feature type="compositionally biased region" description="Basic and acidic residues" evidence="10">
    <location>
        <begin position="571"/>
        <end position="596"/>
    </location>
</feature>
<evidence type="ECO:0000256" key="8">
    <source>
        <dbReference type="ARBA" id="ARBA00023175"/>
    </source>
</evidence>
<feature type="region of interest" description="Disordered" evidence="10">
    <location>
        <begin position="1"/>
        <end position="34"/>
    </location>
</feature>
<gene>
    <name evidence="14" type="ORF">CCMP2556_LOCUS3188</name>
</gene>
<evidence type="ECO:0000256" key="4">
    <source>
        <dbReference type="ARBA" id="ARBA00022741"/>
    </source>
</evidence>
<feature type="region of interest" description="Disordered" evidence="10">
    <location>
        <begin position="48"/>
        <end position="79"/>
    </location>
</feature>
<evidence type="ECO:0000256" key="3">
    <source>
        <dbReference type="ARBA" id="ARBA00022701"/>
    </source>
</evidence>
<reference evidence="14 15" key="1">
    <citation type="submission" date="2024-02" db="EMBL/GenBank/DDBJ databases">
        <authorList>
            <person name="Chen Y."/>
            <person name="Shah S."/>
            <person name="Dougan E. K."/>
            <person name="Thang M."/>
            <person name="Chan C."/>
        </authorList>
    </citation>
    <scope>NUCLEOTIDE SEQUENCE [LARGE SCALE GENOMIC DNA]</scope>
</reference>
<dbReference type="InterPro" id="IPR042228">
    <property type="entry name" value="Dynein_linker_3"/>
</dbReference>
<dbReference type="Pfam" id="PF12780">
    <property type="entry name" value="AAA_8"/>
    <property type="match status" value="1"/>
</dbReference>
<dbReference type="Gene3D" id="1.10.287.2620">
    <property type="match status" value="1"/>
</dbReference>
<dbReference type="Pfam" id="PF12774">
    <property type="entry name" value="AAA_6"/>
    <property type="match status" value="1"/>
</dbReference>
<feature type="domain" description="Dynein heavy chain hydrolytic ATP-binding dynein motor region" evidence="12">
    <location>
        <begin position="1486"/>
        <end position="1817"/>
    </location>
</feature>
<accession>A0ABP0HWM6</accession>
<keyword evidence="9" id="KW-0206">Cytoskeleton</keyword>
<keyword evidence="8" id="KW-0505">Motor protein</keyword>
<proteinExistence type="predicted"/>
<evidence type="ECO:0000259" key="11">
    <source>
        <dbReference type="Pfam" id="PF08393"/>
    </source>
</evidence>
<dbReference type="Gene3D" id="1.10.8.710">
    <property type="match status" value="1"/>
</dbReference>
<dbReference type="InterPro" id="IPR027417">
    <property type="entry name" value="P-loop_NTPase"/>
</dbReference>
<comment type="subcellular location">
    <subcellularLocation>
        <location evidence="1">Cytoplasm</location>
        <location evidence="1">Cytoskeleton</location>
    </subcellularLocation>
</comment>
<evidence type="ECO:0000256" key="10">
    <source>
        <dbReference type="SAM" id="MobiDB-lite"/>
    </source>
</evidence>
<evidence type="ECO:0000256" key="5">
    <source>
        <dbReference type="ARBA" id="ARBA00022840"/>
    </source>
</evidence>
<dbReference type="PANTHER" id="PTHR45703:SF36">
    <property type="entry name" value="DYNEIN HEAVY CHAIN, CYTOPLASMIC"/>
    <property type="match status" value="1"/>
</dbReference>
<keyword evidence="7" id="KW-0175">Coiled coil</keyword>
<dbReference type="InterPro" id="IPR026983">
    <property type="entry name" value="DHC"/>
</dbReference>
<keyword evidence="3" id="KW-0493">Microtubule</keyword>
<dbReference type="InterPro" id="IPR024317">
    <property type="entry name" value="Dynein_heavy_chain_D4_dom"/>
</dbReference>
<sequence>MPATSPDGRTKLAKLKPKGSPGKLANSGSGTGLQSDIDWRVFGLDLESGSTGAARSPVPPPPRLGSYPGGGPPKRSTAGIKLDSLDTPAAFDSVDLSHLRSAVKRSPGYQEQLPSLLNLLEERGVDYGRPNLDRDVQLPLEAFEDTTMWTRTPEEWQLLMRDLTGQTTPLACTALRTMEDGSGRWQSASVLSWDAASQRYNVKWANGQEDKVLSLHVFFEGDDPILFADRLKQALQNRRYANSLLKYHFFVDSMPEDHSRKIGRESVARISKLAKGMLWDANSEFADKLNGKLETLLQDAQKEYVRVQNLITFEKVRSQGNLTVLPSDLVLPPPPEASPVPFLAVKVLPSWDTNTMGAPDPQVPRGFRQAFEWFCKASLVIRPEVCAALQVTRGMCLDLLTEKVFETNFNTALRLQEFSERQEASIMRLKGRLGMWVNTIRMRITQCLQQATVKWYHLNETSIENYKASRLRPMLVCSGLMMSNAFLLLAEENLYSFVQVLEGLTPLRVDLTKDRHVLRTLRNIVRPDPNKEEIAVEPSFKKALFKVEIVVNPQIAAKAAAAAEAAAAAAADDKKKDDKKGKEKGKEEEKKPEEPPMLHFSYKTDLGEFKQVVLSMFEKGMSSFRDVHSIESVLLPHLIRDHHLDPIFSPSDAWVEELRVRLEETMAKQEPWLQDILQSLESFKDVVLMDPEAAAARLRAEPQPPAQVKAMIEERKERIKQIQESIPDDKESITIGFYRIESGGIRNQLIEKLETSMQLLLKSLAETLEVNIHEATVAFEGIFTKLQTQVATIEECSDMKDFLKSIPNELTKLAGAVNEAMQLTDLVEDLRYELPAETLEARWEMFGSSGLVKSRAAKCMEYLNTQHDSFLQSQESEQKEFDQRLVRLEEVIEGFSQYKDLGQVREVAEKVRATSEEIKQCQDLVRLYNSREVLFDRDQTDYSNLQTMIKTFEPYNNLWKTAGDWVSNKEAWLGGPFDEIDPRYCENEVTNGIRLLFKTIRTLKENEETKSICGIAEQIKTELEEFKPNLPLVTGLRNEGMRQRHWEQISEKSGVQVGPGMDGGFTLQRMLDAGLLNFANEVAEVGDRAGKEYGLEKTLNKMKADWEPLNFDLSEKYRKTGTYVLKGDGEAMVLLDEHIVTTQAMMFSTFKGPFEEDIDEWNTRLMRVSETLEEWLKCQKAWMYLQPIFDSDDIMRQLPTEGKRFKHVDATWRQEMINTRENPKIIDICATEGLLEKWRECNITLDMVQKGLEDYLETKRNGFARFYFLSNDELLEILSQTKDPTRVQPFLSKVFEAMSKVNFTPDNEVVSMISPEGETVEMVAPVVTHQKAVEVWMGDLQDGMCMAIRNALEVGISTYPTMDRTDWVLANAAQIVLNGSQVFWTSEVEEAFDGNVLEDYAKKLSQQILDLIMLLRKGVNKLQTKTMNALIVIDVHAKDVIWGFVEQQVKDKTSFEWISQLRYYWEVDDRQQENMWVKCVQTSFPYGYEYLGNSMRLVITPLTDMCYITLMGAQSLSLGGAPAGPAGTGKTETTKDLAKALAKQCVVFNCSPEMDYIMVGKFFKGLAFSGAWCCFDEFNRINIEVLSVIAQQLMVLFGRKAELGSYNETVELEFEGTLIVMKPTFNVFITMNPGYAGRAELPDNLAALFRPVAMMVPDYALIGEIMFYAYGFTEAKVLAKKMVTTFTLSSEQLSSQFHYDYGMRAVKSTIEMCGKLKREVGDLPEDQITLRALRDVNVPKFLKDDLPLFENIISDLFPETDRPVVEYGNLTPVMEACGKEQNLQLTENFTIKVVQLIDTIGVRHGLMLVGPTGGGKTCNYRLLQATSIAMCEAGDTKYQKVQTHILNPKSITQAQLYGAFDEVTREWSDGVASECVRTAVASGKSGCPDNHWVIFDGPVDALWIESMNTVLDDNKKLCLTSGEIISLTPQMRSWCERLPSTFKPDRRLSLLKLEDFTLPMIRTVRKQCKANEGNSLLDCYFANYIPTEARTPSPDEISKLQQRPQSEYDYIYELEVAMEPVSLNMCLSPPAGKKNVIFIDDLNMPKKDRMVDQQFSSLWKNGAFQLLAPNQSQEYYGAQPPIELIRQWMDYNGWYNRKETAAGRISGRTEISGRLKRHYNAVVAADMSRDSIFGIFSTILDYFLQQGKLDHQLSTSFGVDPVLVFDKERMVFADFMSQSGERVYLEVDSMGGYEDGFLDDYNNMFSVPMPLVMFADACEHVARVCRVLRQPSGNALLLGVGGSGRQSLSRLASFMSEYDIFQIDVVKGYGMTEFKDDLKTCLMKCGNEQKPTTFLFADTQIVNEQMVEAINNVLNSGDVPNLYKTEDPSLT</sequence>